<feature type="compositionally biased region" description="Acidic residues" evidence="1">
    <location>
        <begin position="16"/>
        <end position="29"/>
    </location>
</feature>
<evidence type="ECO:0000313" key="4">
    <source>
        <dbReference type="EMBL" id="TDE00572.1"/>
    </source>
</evidence>
<gene>
    <name evidence="4" type="ORF">E1269_24990</name>
</gene>
<keyword evidence="5" id="KW-1185">Reference proteome</keyword>
<sequence length="395" mass="39882">MRSNPDQARTTTLSLADEDAAEEASEQADEPARPRRRGLWLTLGAVVLAGAGAGTWYWQHGLSESASPTVSGPVATAEVTRGTISATETWAGTLGHGSPFTVSATGTGTITRIAAQGTVVGVGAALYHLDEQPVTLLAGMVPMYRDIAPGDTGTDVEQLEANLVALGYDGFTADDEYTWHTEAAVHEWQDDLGAAATGTVSRASVVFMPAGGRVDGVHVDVGGSVQPGSAVLDLTGNEQVVSLEADVDDRDLLAVDTAVTVGLPGGQHIAGSVRSVTVVKAESSGSEGGPGAGEESSGADDTITAVEVTLAEPVGEDLIGSPVDVLVAVDERTDVLLVPISALLALAAGGYGLEVVADDGTTSITAVDTGLFADGRVEVSGEGLAQGTVVGVAGR</sequence>
<reference evidence="4 5" key="1">
    <citation type="submission" date="2019-03" db="EMBL/GenBank/DDBJ databases">
        <title>Draft genome sequences of novel Actinobacteria.</title>
        <authorList>
            <person name="Sahin N."/>
            <person name="Ay H."/>
            <person name="Saygin H."/>
        </authorList>
    </citation>
    <scope>NUCLEOTIDE SEQUENCE [LARGE SCALE GENOMIC DNA]</scope>
    <source>
        <strain evidence="4 5">5K138</strain>
    </source>
</reference>
<keyword evidence="2" id="KW-0812">Transmembrane</keyword>
<keyword evidence="2" id="KW-1133">Transmembrane helix</keyword>
<keyword evidence="2" id="KW-0472">Membrane</keyword>
<feature type="domain" description="Peptidoglycan binding-like" evidence="3">
    <location>
        <begin position="152"/>
        <end position="202"/>
    </location>
</feature>
<dbReference type="InterPro" id="IPR036365">
    <property type="entry name" value="PGBD-like_sf"/>
</dbReference>
<evidence type="ECO:0000259" key="3">
    <source>
        <dbReference type="Pfam" id="PF01471"/>
    </source>
</evidence>
<dbReference type="Gene3D" id="2.40.420.20">
    <property type="match status" value="1"/>
</dbReference>
<dbReference type="InterPro" id="IPR002477">
    <property type="entry name" value="Peptidoglycan-bd-like"/>
</dbReference>
<feature type="compositionally biased region" description="Polar residues" evidence="1">
    <location>
        <begin position="1"/>
        <end position="14"/>
    </location>
</feature>
<dbReference type="PANTHER" id="PTHR30469:SF15">
    <property type="entry name" value="HLYD FAMILY OF SECRETION PROTEINS"/>
    <property type="match status" value="1"/>
</dbReference>
<dbReference type="OrthoDB" id="3268648at2"/>
<dbReference type="InParanoid" id="A0A4R5CJZ0"/>
<dbReference type="Proteomes" id="UP000294739">
    <property type="component" value="Unassembled WGS sequence"/>
</dbReference>
<dbReference type="RefSeq" id="WP_131899684.1">
    <property type="nucleotide sequence ID" value="NZ_SMKZ01000048.1"/>
</dbReference>
<evidence type="ECO:0000256" key="2">
    <source>
        <dbReference type="SAM" id="Phobius"/>
    </source>
</evidence>
<name>A0A4R5CJZ0_9ACTN</name>
<evidence type="ECO:0000313" key="5">
    <source>
        <dbReference type="Proteomes" id="UP000294739"/>
    </source>
</evidence>
<feature type="region of interest" description="Disordered" evidence="1">
    <location>
        <begin position="280"/>
        <end position="300"/>
    </location>
</feature>
<organism evidence="4 5">
    <name type="scientific">Jiangella asiatica</name>
    <dbReference type="NCBI Taxonomy" id="2530372"/>
    <lineage>
        <taxon>Bacteria</taxon>
        <taxon>Bacillati</taxon>
        <taxon>Actinomycetota</taxon>
        <taxon>Actinomycetes</taxon>
        <taxon>Jiangellales</taxon>
        <taxon>Jiangellaceae</taxon>
        <taxon>Jiangella</taxon>
    </lineage>
</organism>
<dbReference type="PANTHER" id="PTHR30469">
    <property type="entry name" value="MULTIDRUG RESISTANCE PROTEIN MDTA"/>
    <property type="match status" value="1"/>
</dbReference>
<proteinExistence type="predicted"/>
<dbReference type="GO" id="GO:1990281">
    <property type="term" value="C:efflux pump complex"/>
    <property type="evidence" value="ECO:0007669"/>
    <property type="project" value="TreeGrafter"/>
</dbReference>
<feature type="transmembrane region" description="Helical" evidence="2">
    <location>
        <begin position="39"/>
        <end position="58"/>
    </location>
</feature>
<feature type="region of interest" description="Disordered" evidence="1">
    <location>
        <begin position="1"/>
        <end position="34"/>
    </location>
</feature>
<dbReference type="Gene3D" id="1.10.101.10">
    <property type="entry name" value="PGBD-like superfamily/PGBD"/>
    <property type="match status" value="1"/>
</dbReference>
<accession>A0A4R5CJZ0</accession>
<dbReference type="Pfam" id="PF01471">
    <property type="entry name" value="PG_binding_1"/>
    <property type="match status" value="1"/>
</dbReference>
<dbReference type="GO" id="GO:0015562">
    <property type="term" value="F:efflux transmembrane transporter activity"/>
    <property type="evidence" value="ECO:0007669"/>
    <property type="project" value="TreeGrafter"/>
</dbReference>
<evidence type="ECO:0000256" key="1">
    <source>
        <dbReference type="SAM" id="MobiDB-lite"/>
    </source>
</evidence>
<comment type="caution">
    <text evidence="4">The sequence shown here is derived from an EMBL/GenBank/DDBJ whole genome shotgun (WGS) entry which is preliminary data.</text>
</comment>
<dbReference type="SUPFAM" id="SSF47090">
    <property type="entry name" value="PGBD-like"/>
    <property type="match status" value="1"/>
</dbReference>
<dbReference type="EMBL" id="SMKZ01000048">
    <property type="protein sequence ID" value="TDE00572.1"/>
    <property type="molecule type" value="Genomic_DNA"/>
</dbReference>
<dbReference type="AlphaFoldDB" id="A0A4R5CJZ0"/>
<protein>
    <submittedName>
        <fullName evidence="4">Efflux RND transporter periplasmic adaptor subunit</fullName>
    </submittedName>
</protein>
<dbReference type="InterPro" id="IPR036366">
    <property type="entry name" value="PGBDSf"/>
</dbReference>